<comment type="caution">
    <text evidence="1">The sequence shown here is derived from an EMBL/GenBank/DDBJ whole genome shotgun (WGS) entry which is preliminary data.</text>
</comment>
<dbReference type="OrthoDB" id="6075074at2759"/>
<organism evidence="1 2">
    <name type="scientific">Bugula neritina</name>
    <name type="common">Brown bryozoan</name>
    <name type="synonym">Sertularia neritina</name>
    <dbReference type="NCBI Taxonomy" id="10212"/>
    <lineage>
        <taxon>Eukaryota</taxon>
        <taxon>Metazoa</taxon>
        <taxon>Spiralia</taxon>
        <taxon>Lophotrochozoa</taxon>
        <taxon>Bryozoa</taxon>
        <taxon>Gymnolaemata</taxon>
        <taxon>Cheilostomatida</taxon>
        <taxon>Flustrina</taxon>
        <taxon>Buguloidea</taxon>
        <taxon>Bugulidae</taxon>
        <taxon>Bugula</taxon>
    </lineage>
</organism>
<protein>
    <submittedName>
        <fullName evidence="1">Uncharacterized protein</fullName>
    </submittedName>
</protein>
<accession>A0A7J7IUS5</accession>
<dbReference type="Proteomes" id="UP000593567">
    <property type="component" value="Unassembled WGS sequence"/>
</dbReference>
<evidence type="ECO:0000313" key="1">
    <source>
        <dbReference type="EMBL" id="KAF6017673.1"/>
    </source>
</evidence>
<keyword evidence="2" id="KW-1185">Reference proteome</keyword>
<dbReference type="AlphaFoldDB" id="A0A7J7IUS5"/>
<reference evidence="1" key="1">
    <citation type="submission" date="2020-06" db="EMBL/GenBank/DDBJ databases">
        <title>Draft genome of Bugula neritina, a colonial animal packing powerful symbionts and potential medicines.</title>
        <authorList>
            <person name="Rayko M."/>
        </authorList>
    </citation>
    <scope>NUCLEOTIDE SEQUENCE [LARGE SCALE GENOMIC DNA]</scope>
    <source>
        <strain evidence="1">Kwan_BN1</strain>
    </source>
</reference>
<gene>
    <name evidence="1" type="ORF">EB796_024003</name>
</gene>
<dbReference type="EMBL" id="VXIV02003367">
    <property type="protein sequence ID" value="KAF6017673.1"/>
    <property type="molecule type" value="Genomic_DNA"/>
</dbReference>
<evidence type="ECO:0000313" key="2">
    <source>
        <dbReference type="Proteomes" id="UP000593567"/>
    </source>
</evidence>
<proteinExistence type="predicted"/>
<name>A0A7J7IUS5_BUGNE</name>
<sequence>MQEEHDASNTNITTYRLTEEKHYVTAAVGKESQVLLDCDVSTTEEILNNIVDLRYKTEVETTDWESLLHKCYELNRIHNVMASLGKSHVINKREIKRVERTTVRPNYIPPSKAGNLLLSPGTNWCGSGTKATSYDDLG</sequence>